<feature type="transmembrane region" description="Helical" evidence="2">
    <location>
        <begin position="305"/>
        <end position="327"/>
    </location>
</feature>
<dbReference type="Proteomes" id="UP000192639">
    <property type="component" value="Unassembled WGS sequence"/>
</dbReference>
<dbReference type="AlphaFoldDB" id="A0A1Y1S7B8"/>
<gene>
    <name evidence="3" type="ORF">ECANGB1_1212</name>
</gene>
<evidence type="ECO:0000256" key="2">
    <source>
        <dbReference type="SAM" id="Phobius"/>
    </source>
</evidence>
<accession>A0A1Y1S7B8</accession>
<feature type="region of interest" description="Disordered" evidence="1">
    <location>
        <begin position="19"/>
        <end position="44"/>
    </location>
</feature>
<proteinExistence type="predicted"/>
<dbReference type="EMBL" id="LWDP01000034">
    <property type="protein sequence ID" value="ORD94063.1"/>
    <property type="molecule type" value="Genomic_DNA"/>
</dbReference>
<evidence type="ECO:0000313" key="3">
    <source>
        <dbReference type="EMBL" id="ORD94063.1"/>
    </source>
</evidence>
<organism evidence="3 4">
    <name type="scientific">Enterospora canceri</name>
    <dbReference type="NCBI Taxonomy" id="1081671"/>
    <lineage>
        <taxon>Eukaryota</taxon>
        <taxon>Fungi</taxon>
        <taxon>Fungi incertae sedis</taxon>
        <taxon>Microsporidia</taxon>
        <taxon>Enterocytozoonidae</taxon>
        <taxon>Enterospora</taxon>
    </lineage>
</organism>
<reference evidence="3 4" key="1">
    <citation type="journal article" date="2017" name="Environ. Microbiol.">
        <title>Decay of the glycolytic pathway and adaptation to intranuclear parasitism within Enterocytozoonidae microsporidia.</title>
        <authorList>
            <person name="Wiredu Boakye D."/>
            <person name="Jaroenlak P."/>
            <person name="Prachumwat A."/>
            <person name="Williams T.A."/>
            <person name="Bateman K.S."/>
            <person name="Itsathitphaisarn O."/>
            <person name="Sritunyalucksana K."/>
            <person name="Paszkiewicz K.H."/>
            <person name="Moore K.A."/>
            <person name="Stentiford G.D."/>
            <person name="Williams B.A."/>
        </authorList>
    </citation>
    <scope>NUCLEOTIDE SEQUENCE [LARGE SCALE GENOMIC DNA]</scope>
    <source>
        <strain evidence="3 4">GB1</strain>
    </source>
</reference>
<feature type="compositionally biased region" description="Polar residues" evidence="1">
    <location>
        <begin position="31"/>
        <end position="43"/>
    </location>
</feature>
<evidence type="ECO:0000256" key="1">
    <source>
        <dbReference type="SAM" id="MobiDB-lite"/>
    </source>
</evidence>
<keyword evidence="2" id="KW-1133">Transmembrane helix</keyword>
<feature type="region of interest" description="Disordered" evidence="1">
    <location>
        <begin position="232"/>
        <end position="268"/>
    </location>
</feature>
<sequence>MKLTKSKISSVFKKAFKHHKKKPKVTGLQYDASQPLRQNTPNSESDKIYNQDLALFVNRVNTIFTLSYNKRLKGENGLEILYEMRRLCSGRSDGEILEVLNEVHFNRYFTFKEEKRAFKEINSDENEEKMLIYREMEEIETEEKSSEDSSLKSPETFTAKSCSQTLELLEKFTKKASDEFNDENAFNIDQLNDLIDKSNEIRQNRPVTTKKELADTNITQTVVKIPSTEADVDIKISPSDQEPEPISEDSTSTNIDEETESENNKVEPAASNCDVTYQNIESNKNGSIKSTEAQHVVKAVRRRSFFIQIILAFVYFIKSILSCACICKPKRMNFEKNETSRINTIRALECMAKQIEQCNFKISKSIISKKLQEAFYIREIKQFRFYQIEILFATAMKIVKEDEYFDREMLFDINTTALIDTNEAKQLVEETKNGKILIELAKIVDGAQNNNSISLREFKFIRDRIQQSIFKEVAGNDIRCDHALDEIVYCIKLG</sequence>
<keyword evidence="2" id="KW-0812">Transmembrane</keyword>
<protein>
    <submittedName>
        <fullName evidence="3">Uncharacterized protein</fullName>
    </submittedName>
</protein>
<name>A0A1Y1S7B8_9MICR</name>
<dbReference type="OrthoDB" id="10672966at2759"/>
<comment type="caution">
    <text evidence="3">The sequence shown here is derived from an EMBL/GenBank/DDBJ whole genome shotgun (WGS) entry which is preliminary data.</text>
</comment>
<keyword evidence="4" id="KW-1185">Reference proteome</keyword>
<keyword evidence="2" id="KW-0472">Membrane</keyword>
<dbReference type="VEuPathDB" id="MicrosporidiaDB:ECANGB1_1212"/>
<evidence type="ECO:0000313" key="4">
    <source>
        <dbReference type="Proteomes" id="UP000192639"/>
    </source>
</evidence>